<gene>
    <name evidence="1" type="ORF">Krac_3972</name>
</gene>
<reference evidence="1 2" key="1">
    <citation type="journal article" date="2011" name="Stand. Genomic Sci.">
        <title>Non-contiguous finished genome sequence and contextual data of the filamentous soil bacterium Ktedonobacter racemifer type strain (SOSP1-21).</title>
        <authorList>
            <person name="Chang Y.J."/>
            <person name="Land M."/>
            <person name="Hauser L."/>
            <person name="Chertkov O."/>
            <person name="Del Rio T.G."/>
            <person name="Nolan M."/>
            <person name="Copeland A."/>
            <person name="Tice H."/>
            <person name="Cheng J.F."/>
            <person name="Lucas S."/>
            <person name="Han C."/>
            <person name="Goodwin L."/>
            <person name="Pitluck S."/>
            <person name="Ivanova N."/>
            <person name="Ovchinikova G."/>
            <person name="Pati A."/>
            <person name="Chen A."/>
            <person name="Palaniappan K."/>
            <person name="Mavromatis K."/>
            <person name="Liolios K."/>
            <person name="Brettin T."/>
            <person name="Fiebig A."/>
            <person name="Rohde M."/>
            <person name="Abt B."/>
            <person name="Goker M."/>
            <person name="Detter J.C."/>
            <person name="Woyke T."/>
            <person name="Bristow J."/>
            <person name="Eisen J.A."/>
            <person name="Markowitz V."/>
            <person name="Hugenholtz P."/>
            <person name="Kyrpides N.C."/>
            <person name="Klenk H.P."/>
            <person name="Lapidus A."/>
        </authorList>
    </citation>
    <scope>NUCLEOTIDE SEQUENCE [LARGE SCALE GENOMIC DNA]</scope>
    <source>
        <strain evidence="2">DSM 44963</strain>
    </source>
</reference>
<comment type="caution">
    <text evidence="1">The sequence shown here is derived from an EMBL/GenBank/DDBJ whole genome shotgun (WGS) entry which is preliminary data.</text>
</comment>
<proteinExistence type="predicted"/>
<dbReference type="Proteomes" id="UP000004508">
    <property type="component" value="Unassembled WGS sequence"/>
</dbReference>
<protein>
    <submittedName>
        <fullName evidence="1">Uncharacterized protein</fullName>
    </submittedName>
</protein>
<sequence length="66" mass="7652">MREYISGLSVYLDAKVEGDKSRLRKRGMLESVREQGYRMTRLPWVKLNCLNSNPDGVNGRTHRKNA</sequence>
<organism evidence="1 2">
    <name type="scientific">Ktedonobacter racemifer DSM 44963</name>
    <dbReference type="NCBI Taxonomy" id="485913"/>
    <lineage>
        <taxon>Bacteria</taxon>
        <taxon>Bacillati</taxon>
        <taxon>Chloroflexota</taxon>
        <taxon>Ktedonobacteria</taxon>
        <taxon>Ktedonobacterales</taxon>
        <taxon>Ktedonobacteraceae</taxon>
        <taxon>Ktedonobacter</taxon>
    </lineage>
</organism>
<dbReference type="AlphaFoldDB" id="D6U3R8"/>
<evidence type="ECO:0000313" key="2">
    <source>
        <dbReference type="Proteomes" id="UP000004508"/>
    </source>
</evidence>
<name>D6U3R8_KTERA</name>
<accession>D6U3R8</accession>
<keyword evidence="2" id="KW-1185">Reference proteome</keyword>
<dbReference type="InParanoid" id="D6U3R8"/>
<evidence type="ECO:0000313" key="1">
    <source>
        <dbReference type="EMBL" id="EFH83058.1"/>
    </source>
</evidence>
<dbReference type="EMBL" id="ADVG01000004">
    <property type="protein sequence ID" value="EFH83058.1"/>
    <property type="molecule type" value="Genomic_DNA"/>
</dbReference>